<dbReference type="InterPro" id="IPR006368">
    <property type="entry name" value="GDP_Man_deHydtase"/>
</dbReference>
<dbReference type="Gene3D" id="3.40.50.720">
    <property type="entry name" value="NAD(P)-binding Rossmann-like Domain"/>
    <property type="match status" value="1"/>
</dbReference>
<proteinExistence type="inferred from homology"/>
<dbReference type="Pfam" id="PF16363">
    <property type="entry name" value="GDP_Man_Dehyd"/>
    <property type="match status" value="1"/>
</dbReference>
<comment type="similarity">
    <text evidence="2">Belongs to the NAD(P)-dependent epimerase/dehydratase family. GDP-mannose 4,6-dehydratase subfamily.</text>
</comment>
<reference evidence="7" key="1">
    <citation type="journal article" date="2019" name="Int. J. Syst. Evol. Microbiol.">
        <title>The Global Catalogue of Microorganisms (GCM) 10K type strain sequencing project: providing services to taxonomists for standard genome sequencing and annotation.</title>
        <authorList>
            <consortium name="The Broad Institute Genomics Platform"/>
            <consortium name="The Broad Institute Genome Sequencing Center for Infectious Disease"/>
            <person name="Wu L."/>
            <person name="Ma J."/>
        </authorList>
    </citation>
    <scope>NUCLEOTIDE SEQUENCE [LARGE SCALE GENOMIC DNA]</scope>
    <source>
        <strain evidence="7">CCUG 43114</strain>
    </source>
</reference>
<dbReference type="CDD" id="cd05260">
    <property type="entry name" value="GDP_MD_SDR_e"/>
    <property type="match status" value="1"/>
</dbReference>
<dbReference type="PANTHER" id="PTHR43715">
    <property type="entry name" value="GDP-MANNOSE 4,6-DEHYDRATASE"/>
    <property type="match status" value="1"/>
</dbReference>
<evidence type="ECO:0000256" key="4">
    <source>
        <dbReference type="ARBA" id="ARBA00023239"/>
    </source>
</evidence>
<comment type="cofactor">
    <cofactor evidence="1">
        <name>NADP(+)</name>
        <dbReference type="ChEBI" id="CHEBI:58349"/>
    </cofactor>
</comment>
<dbReference type="InterPro" id="IPR020904">
    <property type="entry name" value="Sc_DH/Rdtase_CS"/>
</dbReference>
<keyword evidence="4 6" id="KW-0456">Lyase</keyword>
<dbReference type="InterPro" id="IPR016040">
    <property type="entry name" value="NAD(P)-bd_dom"/>
</dbReference>
<keyword evidence="7" id="KW-1185">Reference proteome</keyword>
<sequence>MPRALVTGVTGQDGSYLAERLLAEGWAVDGLVRAGDTAGTLVPGVTVHHGDLAEPGLFRRLLPEASPDVVFHLGGLSSVARSWQDPGLTADVTGAATARLLGAAHALGASCPRVVVASSAEVFAGSGVVPQDESTPVSPTSPYGAAKAYTLHLARTYRAAGRFVSAAVLYNHESPRRPHTFVTRTITRGVASLVLEGGPALRLGNLAAVRDWGWAPDYVEAMHRMALADEPGDFVVATGRGHTVEDFVAAAFAAAGVHDWREHVETDPTLFRPVDGPALVGDATRAREVLGWTPTRGFDDVVRAMVEADLARVRSGPATP</sequence>
<evidence type="ECO:0000256" key="3">
    <source>
        <dbReference type="ARBA" id="ARBA00011989"/>
    </source>
</evidence>
<dbReference type="EMBL" id="JBHSLD010000006">
    <property type="protein sequence ID" value="MFC5380247.1"/>
    <property type="molecule type" value="Genomic_DNA"/>
</dbReference>
<dbReference type="EC" id="4.2.1.47" evidence="3"/>
<feature type="domain" description="NAD(P)-binding" evidence="5">
    <location>
        <begin position="5"/>
        <end position="305"/>
    </location>
</feature>
<name>A0ABW0GK26_9MICO</name>
<comment type="caution">
    <text evidence="6">The sequence shown here is derived from an EMBL/GenBank/DDBJ whole genome shotgun (WGS) entry which is preliminary data.</text>
</comment>
<dbReference type="PANTHER" id="PTHR43715:SF1">
    <property type="entry name" value="GDP-MANNOSE 4,6 DEHYDRATASE"/>
    <property type="match status" value="1"/>
</dbReference>
<dbReference type="Gene3D" id="3.90.25.10">
    <property type="entry name" value="UDP-galactose 4-epimerase, domain 1"/>
    <property type="match status" value="1"/>
</dbReference>
<protein>
    <recommendedName>
        <fullName evidence="3">GDP-mannose 4,6-dehydratase</fullName>
        <ecNumber evidence="3">4.2.1.47</ecNumber>
    </recommendedName>
</protein>
<dbReference type="PROSITE" id="PS00061">
    <property type="entry name" value="ADH_SHORT"/>
    <property type="match status" value="1"/>
</dbReference>
<organism evidence="6 7">
    <name type="scientific">Aquipuribacter nitratireducens</name>
    <dbReference type="NCBI Taxonomy" id="650104"/>
    <lineage>
        <taxon>Bacteria</taxon>
        <taxon>Bacillati</taxon>
        <taxon>Actinomycetota</taxon>
        <taxon>Actinomycetes</taxon>
        <taxon>Micrococcales</taxon>
        <taxon>Intrasporangiaceae</taxon>
        <taxon>Aquipuribacter</taxon>
    </lineage>
</organism>
<dbReference type="Proteomes" id="UP001596122">
    <property type="component" value="Unassembled WGS sequence"/>
</dbReference>
<dbReference type="RefSeq" id="WP_340267194.1">
    <property type="nucleotide sequence ID" value="NZ_JBBEOG010000001.1"/>
</dbReference>
<evidence type="ECO:0000313" key="6">
    <source>
        <dbReference type="EMBL" id="MFC5380247.1"/>
    </source>
</evidence>
<evidence type="ECO:0000256" key="2">
    <source>
        <dbReference type="ARBA" id="ARBA00009263"/>
    </source>
</evidence>
<dbReference type="InterPro" id="IPR036291">
    <property type="entry name" value="NAD(P)-bd_dom_sf"/>
</dbReference>
<evidence type="ECO:0000259" key="5">
    <source>
        <dbReference type="Pfam" id="PF16363"/>
    </source>
</evidence>
<evidence type="ECO:0000256" key="1">
    <source>
        <dbReference type="ARBA" id="ARBA00001937"/>
    </source>
</evidence>
<dbReference type="SUPFAM" id="SSF51735">
    <property type="entry name" value="NAD(P)-binding Rossmann-fold domains"/>
    <property type="match status" value="1"/>
</dbReference>
<dbReference type="GO" id="GO:0008446">
    <property type="term" value="F:GDP-mannose 4,6-dehydratase activity"/>
    <property type="evidence" value="ECO:0007669"/>
    <property type="project" value="UniProtKB-EC"/>
</dbReference>
<accession>A0ABW0GK26</accession>
<gene>
    <name evidence="6" type="ORF">ACFPJ6_05545</name>
</gene>
<evidence type="ECO:0000313" key="7">
    <source>
        <dbReference type="Proteomes" id="UP001596122"/>
    </source>
</evidence>